<organism evidence="4 5">
    <name type="scientific">Pontibacter rugosus</name>
    <dbReference type="NCBI Taxonomy" id="1745966"/>
    <lineage>
        <taxon>Bacteria</taxon>
        <taxon>Pseudomonadati</taxon>
        <taxon>Bacteroidota</taxon>
        <taxon>Cytophagia</taxon>
        <taxon>Cytophagales</taxon>
        <taxon>Hymenobacteraceae</taxon>
        <taxon>Pontibacter</taxon>
    </lineage>
</organism>
<keyword evidence="5" id="KW-1185">Reference proteome</keyword>
<dbReference type="PANTHER" id="PTHR11203">
    <property type="entry name" value="CLEAVAGE AND POLYADENYLATION SPECIFICITY FACTOR FAMILY MEMBER"/>
    <property type="match status" value="1"/>
</dbReference>
<evidence type="ECO:0000313" key="5">
    <source>
        <dbReference type="Proteomes" id="UP001597094"/>
    </source>
</evidence>
<proteinExistence type="predicted"/>
<evidence type="ECO:0000313" key="4">
    <source>
        <dbReference type="EMBL" id="MFD1188425.1"/>
    </source>
</evidence>
<dbReference type="InterPro" id="IPR001279">
    <property type="entry name" value="Metallo-B-lactamas"/>
</dbReference>
<dbReference type="InterPro" id="IPR022712">
    <property type="entry name" value="Beta_Casp"/>
</dbReference>
<dbReference type="CDD" id="cd16295">
    <property type="entry name" value="TTHA0252-CPSF-like_MBL-fold"/>
    <property type="match status" value="1"/>
</dbReference>
<reference evidence="5" key="1">
    <citation type="journal article" date="2019" name="Int. J. Syst. Evol. Microbiol.">
        <title>The Global Catalogue of Microorganisms (GCM) 10K type strain sequencing project: providing services to taxonomists for standard genome sequencing and annotation.</title>
        <authorList>
            <consortium name="The Broad Institute Genomics Platform"/>
            <consortium name="The Broad Institute Genome Sequencing Center for Infectious Disease"/>
            <person name="Wu L."/>
            <person name="Ma J."/>
        </authorList>
    </citation>
    <scope>NUCLEOTIDE SEQUENCE [LARGE SCALE GENOMIC DNA]</scope>
    <source>
        <strain evidence="5">JCM 31319</strain>
    </source>
</reference>
<protein>
    <submittedName>
        <fullName evidence="4">MBL fold metallo-hydrolase RNA specificity domain-containing protein</fullName>
    </submittedName>
</protein>
<dbReference type="SMART" id="SM00849">
    <property type="entry name" value="Lactamase_B"/>
    <property type="match status" value="1"/>
</dbReference>
<dbReference type="EMBL" id="JBHTLD010000272">
    <property type="protein sequence ID" value="MFD1188425.1"/>
    <property type="molecule type" value="Genomic_DNA"/>
</dbReference>
<evidence type="ECO:0000259" key="3">
    <source>
        <dbReference type="SMART" id="SM01027"/>
    </source>
</evidence>
<accession>A0ABW3SVT9</accession>
<name>A0ABW3SVT9_9BACT</name>
<dbReference type="Pfam" id="PF07521">
    <property type="entry name" value="RMMBL"/>
    <property type="match status" value="1"/>
</dbReference>
<sequence length="462" mass="51371">MSDKTTDEIELQFIGAAGIVTGSKTFIQTPHRKILVDCGLFQGKKSERKLNKVKKLPFRPAELDVIILTHGHLDHSGYLPVLVKKGYKGAIHATHPTKDITEVILYDSAKIQEEDAAAANKRREHGRKPRKPLYKAKHVNQTIEQFKTHAADEWVEIAKDLRFRFTKSGHILGSASVELEVEGKTFLFSGDIGQRSPLILDPPARSKKADYVILESTYGNKLHDAKTSPYQALQDVVNSTFEKGGTLVIPSFAVERAQEIIVILNNLMDEKSIPQLPIYLDSPMGIDITQLFQNHNGWHNLSKTETAGLTKNVHIIRDFQETLGVLDSNGPKQKIIIAGSGMATGGRVLYYLKQLLGDSKNTILLVGYQASGTRGQKLASGANSLKIDDEQYTVEASISQIGSLSAHGDQEDLLWWLGLLDKPKQVFLNHGEPEAAKVLREKIVEQYKWPVEVAALNKLYKL</sequence>
<dbReference type="Gene3D" id="3.60.15.10">
    <property type="entry name" value="Ribonuclease Z/Hydroxyacylglutathione hydrolase-like"/>
    <property type="match status" value="1"/>
</dbReference>
<keyword evidence="1" id="KW-0378">Hydrolase</keyword>
<comment type="caution">
    <text evidence="4">The sequence shown here is derived from an EMBL/GenBank/DDBJ whole genome shotgun (WGS) entry which is preliminary data.</text>
</comment>
<dbReference type="Gene3D" id="3.40.50.10890">
    <property type="match status" value="1"/>
</dbReference>
<dbReference type="InterPro" id="IPR050698">
    <property type="entry name" value="MBL"/>
</dbReference>
<dbReference type="Pfam" id="PF10996">
    <property type="entry name" value="Beta-Casp"/>
    <property type="match status" value="1"/>
</dbReference>
<feature type="domain" description="Metallo-beta-lactamase" evidence="2">
    <location>
        <begin position="21"/>
        <end position="252"/>
    </location>
</feature>
<dbReference type="Pfam" id="PF00753">
    <property type="entry name" value="Lactamase_B"/>
    <property type="match status" value="1"/>
</dbReference>
<dbReference type="PANTHER" id="PTHR11203:SF37">
    <property type="entry name" value="INTEGRATOR COMPLEX SUBUNIT 11"/>
    <property type="match status" value="1"/>
</dbReference>
<evidence type="ECO:0000259" key="2">
    <source>
        <dbReference type="SMART" id="SM00849"/>
    </source>
</evidence>
<dbReference type="InterPro" id="IPR036866">
    <property type="entry name" value="RibonucZ/Hydroxyglut_hydro"/>
</dbReference>
<dbReference type="SUPFAM" id="SSF56281">
    <property type="entry name" value="Metallo-hydrolase/oxidoreductase"/>
    <property type="match status" value="1"/>
</dbReference>
<feature type="domain" description="Beta-Casp" evidence="3">
    <location>
        <begin position="257"/>
        <end position="378"/>
    </location>
</feature>
<gene>
    <name evidence="4" type="ORF">ACFQ2O_19600</name>
</gene>
<evidence type="ECO:0000256" key="1">
    <source>
        <dbReference type="ARBA" id="ARBA00022801"/>
    </source>
</evidence>
<dbReference type="InterPro" id="IPR011108">
    <property type="entry name" value="RMMBL"/>
</dbReference>
<dbReference type="Proteomes" id="UP001597094">
    <property type="component" value="Unassembled WGS sequence"/>
</dbReference>
<dbReference type="SMART" id="SM01027">
    <property type="entry name" value="Beta-Casp"/>
    <property type="match status" value="1"/>
</dbReference>
<dbReference type="RefSeq" id="WP_377532004.1">
    <property type="nucleotide sequence ID" value="NZ_JBHTLD010000272.1"/>
</dbReference>